<dbReference type="InterPro" id="IPR036188">
    <property type="entry name" value="FAD/NAD-bd_sf"/>
</dbReference>
<organism evidence="1 2">
    <name type="scientific">Muriicola marianensis</name>
    <dbReference type="NCBI Taxonomy" id="1324801"/>
    <lineage>
        <taxon>Bacteria</taxon>
        <taxon>Pseudomonadati</taxon>
        <taxon>Bacteroidota</taxon>
        <taxon>Flavobacteriia</taxon>
        <taxon>Flavobacteriales</taxon>
        <taxon>Flavobacteriaceae</taxon>
        <taxon>Muriicola</taxon>
    </lineage>
</organism>
<name>A0ABQ1QVG9_9FLAO</name>
<protein>
    <submittedName>
        <fullName evidence="1">Lycopene cyclase</fullName>
    </submittedName>
</protein>
<dbReference type="Proteomes" id="UP000625780">
    <property type="component" value="Unassembled WGS sequence"/>
</dbReference>
<gene>
    <name evidence="1" type="primary">crtY</name>
    <name evidence="1" type="ORF">GCM10011361_13990</name>
</gene>
<comment type="caution">
    <text evidence="1">The sequence shown here is derived from an EMBL/GenBank/DDBJ whole genome shotgun (WGS) entry which is preliminary data.</text>
</comment>
<dbReference type="SUPFAM" id="SSF51905">
    <property type="entry name" value="FAD/NAD(P)-binding domain"/>
    <property type="match status" value="1"/>
</dbReference>
<accession>A0ABQ1QVG9</accession>
<evidence type="ECO:0000313" key="2">
    <source>
        <dbReference type="Proteomes" id="UP000625780"/>
    </source>
</evidence>
<dbReference type="RefSeq" id="WP_188369960.1">
    <property type="nucleotide sequence ID" value="NZ_BMFH01000001.1"/>
</dbReference>
<sequence length="391" mass="45904">MKEFDFIIIGAGAAGLMLADGLGKDPAFRDKQILLLDKDSKNKNDRTWCFWEKGKGSFDEIVSKRWDHIYFGGKEHKKSYAIAPYSYKMVKGLDFYRHFLPRISSYQNVHFRQEAVTSITEESNGTATVETPTASYRAKQVFNSSFSYKSLGENPKYPILQQHFIGWFVRTKEPVFNAGQATFMDFSVDQKGNTRFMYVLPFSEKEALVEYTLFSTSLLKDEEYEQAIRDYMMTEFNSPEYEITEREKGSIPMTCYDFSQHNTDHIFYIGTAGGWSKPSTGYTFMNTAKRTKALIQHLKEGKNLSYFQQKSRFWYYDLLLLNILYRRNDLGRSIFESLFRKRKPQLILKFLDEETTWYEDIYIMMAPNPIPFIKSLGRHLLWAFSGKKKQW</sequence>
<keyword evidence="2" id="KW-1185">Reference proteome</keyword>
<reference evidence="2" key="1">
    <citation type="journal article" date="2019" name="Int. J. Syst. Evol. Microbiol.">
        <title>The Global Catalogue of Microorganisms (GCM) 10K type strain sequencing project: providing services to taxonomists for standard genome sequencing and annotation.</title>
        <authorList>
            <consortium name="The Broad Institute Genomics Platform"/>
            <consortium name="The Broad Institute Genome Sequencing Center for Infectious Disease"/>
            <person name="Wu L."/>
            <person name="Ma J."/>
        </authorList>
    </citation>
    <scope>NUCLEOTIDE SEQUENCE [LARGE SCALE GENOMIC DNA]</scope>
    <source>
        <strain evidence="2">CGMCC 1.12606</strain>
    </source>
</reference>
<dbReference type="EMBL" id="BMFH01000001">
    <property type="protein sequence ID" value="GGD48419.1"/>
    <property type="molecule type" value="Genomic_DNA"/>
</dbReference>
<evidence type="ECO:0000313" key="1">
    <source>
        <dbReference type="EMBL" id="GGD48419.1"/>
    </source>
</evidence>
<dbReference type="Pfam" id="PF05834">
    <property type="entry name" value="Lycopene_cycl"/>
    <property type="match status" value="1"/>
</dbReference>
<proteinExistence type="predicted"/>
<dbReference type="Gene3D" id="3.50.50.60">
    <property type="entry name" value="FAD/NAD(P)-binding domain"/>
    <property type="match status" value="1"/>
</dbReference>